<sequence>MSGPHHNITTQKASVTGEDVFEIWSLDDLPAPVSGVITITKSGLYIFEKTIVFGTNRIELADGVTFLAVISNSFENVLTYAGSDTFLTGLGNNTVRFLSWGGVTVLMFGNDATFMNIKGSMGFDFSAVVFIGTGGTIGTVTGVDTGATTTSRFFIKASSIINYKNGLILDSAAEIRIGPAAFKSTTDSTDATIKTIGSKGAIFTLDKTTITLNSASACAFDIDPTMTTNTQINSTFIGDLGDYFKVGTTGSITTISDNVGSSATVDSVSVGTDSIGTKFTLLFTRDYKEGQIVIHTGFTDSNYNGTFTITKITSTTEYEISSITFTATDTGNSRLKEILATTSGVHGLSVGDTLSIIDTVDYNAGYHVISTPQTTNFVVSAIFINTETGTFDTGSLTEASKYIDVQSSGSQKDSKSEAFGRVNGNSTATTITDGTYAAINVTGFTDNAVTSRFVLTNASAGIYRYDGLNPISGRFVPNISATKTGSTANYRFALSIDGAIPVFATAEYQPMEVKTTKVTIPVIFPFTLTPGQTIQLMVAGDGTGDTLTITDLSNSI</sequence>
<dbReference type="EMBL" id="LAZR01005049">
    <property type="protein sequence ID" value="KKN03306.1"/>
    <property type="molecule type" value="Genomic_DNA"/>
</dbReference>
<dbReference type="AlphaFoldDB" id="A0A0F9PQH3"/>
<organism evidence="1">
    <name type="scientific">marine sediment metagenome</name>
    <dbReference type="NCBI Taxonomy" id="412755"/>
    <lineage>
        <taxon>unclassified sequences</taxon>
        <taxon>metagenomes</taxon>
        <taxon>ecological metagenomes</taxon>
    </lineage>
</organism>
<proteinExistence type="predicted"/>
<protein>
    <submittedName>
        <fullName evidence="1">Uncharacterized protein</fullName>
    </submittedName>
</protein>
<comment type="caution">
    <text evidence="1">The sequence shown here is derived from an EMBL/GenBank/DDBJ whole genome shotgun (WGS) entry which is preliminary data.</text>
</comment>
<evidence type="ECO:0000313" key="1">
    <source>
        <dbReference type="EMBL" id="KKN03306.1"/>
    </source>
</evidence>
<name>A0A0F9PQH3_9ZZZZ</name>
<accession>A0A0F9PQH3</accession>
<reference evidence="1" key="1">
    <citation type="journal article" date="2015" name="Nature">
        <title>Complex archaea that bridge the gap between prokaryotes and eukaryotes.</title>
        <authorList>
            <person name="Spang A."/>
            <person name="Saw J.H."/>
            <person name="Jorgensen S.L."/>
            <person name="Zaremba-Niedzwiedzka K."/>
            <person name="Martijn J."/>
            <person name="Lind A.E."/>
            <person name="van Eijk R."/>
            <person name="Schleper C."/>
            <person name="Guy L."/>
            <person name="Ettema T.J."/>
        </authorList>
    </citation>
    <scope>NUCLEOTIDE SEQUENCE</scope>
</reference>
<gene>
    <name evidence="1" type="ORF">LCGC14_1108990</name>
</gene>